<dbReference type="FunCoup" id="A0A6P6YIG2">
    <property type="interactions" value="353"/>
</dbReference>
<dbReference type="OMA" id="WHRIDYF"/>
<dbReference type="InParanoid" id="A0A6P6YIG2"/>
<dbReference type="EC" id="2.4.1.17" evidence="5"/>
<dbReference type="GO" id="GO:0015020">
    <property type="term" value="F:glucuronosyltransferase activity"/>
    <property type="evidence" value="ECO:0007669"/>
    <property type="project" value="UniProtKB-EC"/>
</dbReference>
<dbReference type="AlphaFoldDB" id="A0A6P6YIG2"/>
<sequence>MIMAKTTTPPTATTTSTTKLNTNENKMMKKSKKNIVIISLNAVGHVNGCRGACIESLIGRGHNVYFLLEKAFEGQLRPFGFKEIIYDISNDQNEPAKKPGEQLANELLSYRMLGKMTIEEKLQQMINYFAKSHTFLCYYQQVDICLKRLMNEMKIDLFIIDDCHIHPAIYYSKIPVIKCITSAPFIFFAQDPAIPPPFTGIASNADPETLHKYREIVLGVLKKNAFADHIVKLGYEKYPDDPCEIEKRYAFYVYAYPKELNHWKIESTYPRWFNLDVFNRNVQNETIDLEKLVGKDFFHDDLDGKFSGKWIYVSMGSMGSVDLELMQRLTSILAKSDHKYIVSKGPRHDEYELTGKNMWGARFIPQVKILPLVDLVITHGGNNTVTETFAQGKPMIVMPLFCDQSDNGQRLLETGFGACFEPYDFEEQQLLSTIDRLLTDEKLSDRLRRASERIKKSNAHQLFGEKVEQFLNDY</sequence>
<keyword evidence="3 4" id="KW-0808">Transferase</keyword>
<protein>
    <recommendedName>
        <fullName evidence="5">UDP-glucuronosyltransferase</fullName>
        <ecNumber evidence="5">2.4.1.17</ecNumber>
    </recommendedName>
</protein>
<dbReference type="Proteomes" id="UP000515146">
    <property type="component" value="Unplaced"/>
</dbReference>
<comment type="similarity">
    <text evidence="1 4">Belongs to the UDP-glycosyltransferase family.</text>
</comment>
<dbReference type="SUPFAM" id="SSF53756">
    <property type="entry name" value="UDP-Glycosyltransferase/glycogen phosphorylase"/>
    <property type="match status" value="1"/>
</dbReference>
<comment type="catalytic activity">
    <reaction evidence="5">
        <text>glucuronate acceptor + UDP-alpha-D-glucuronate = acceptor beta-D-glucuronoside + UDP + H(+)</text>
        <dbReference type="Rhea" id="RHEA:21032"/>
        <dbReference type="ChEBI" id="CHEBI:15378"/>
        <dbReference type="ChEBI" id="CHEBI:58052"/>
        <dbReference type="ChEBI" id="CHEBI:58223"/>
        <dbReference type="ChEBI" id="CHEBI:132367"/>
        <dbReference type="ChEBI" id="CHEBI:132368"/>
        <dbReference type="EC" id="2.4.1.17"/>
    </reaction>
</comment>
<dbReference type="KEGG" id="dpte:113798698"/>
<dbReference type="PANTHER" id="PTHR48043:SF145">
    <property type="entry name" value="FI06409P-RELATED"/>
    <property type="match status" value="1"/>
</dbReference>
<evidence type="ECO:0000256" key="5">
    <source>
        <dbReference type="RuleBase" id="RU362059"/>
    </source>
</evidence>
<gene>
    <name evidence="7" type="primary">LOC113798698</name>
</gene>
<evidence type="ECO:0000256" key="4">
    <source>
        <dbReference type="RuleBase" id="RU003718"/>
    </source>
</evidence>
<evidence type="ECO:0000256" key="2">
    <source>
        <dbReference type="ARBA" id="ARBA00022676"/>
    </source>
</evidence>
<evidence type="ECO:0000313" key="7">
    <source>
        <dbReference type="RefSeq" id="XP_027205065.1"/>
    </source>
</evidence>
<proteinExistence type="inferred from homology"/>
<dbReference type="Pfam" id="PF00201">
    <property type="entry name" value="UDPGT"/>
    <property type="match status" value="1"/>
</dbReference>
<dbReference type="GO" id="GO:0016020">
    <property type="term" value="C:membrane"/>
    <property type="evidence" value="ECO:0007669"/>
    <property type="project" value="UniProtKB-SubCell"/>
</dbReference>
<accession>A0A6P6YIG2</accession>
<reference evidence="7" key="1">
    <citation type="submission" date="2025-08" db="UniProtKB">
        <authorList>
            <consortium name="RefSeq"/>
        </authorList>
    </citation>
    <scope>IDENTIFICATION</scope>
    <source>
        <strain evidence="7">Airmid</strain>
    </source>
</reference>
<name>A0A6P6YIG2_DERPT</name>
<dbReference type="InterPro" id="IPR002213">
    <property type="entry name" value="UDP_glucos_trans"/>
</dbReference>
<keyword evidence="2 4" id="KW-0328">Glycosyltransferase</keyword>
<evidence type="ECO:0000313" key="6">
    <source>
        <dbReference type="Proteomes" id="UP000515146"/>
    </source>
</evidence>
<dbReference type="InterPro" id="IPR035595">
    <property type="entry name" value="UDP_glycos_trans_CS"/>
</dbReference>
<dbReference type="Gene3D" id="3.40.50.2000">
    <property type="entry name" value="Glycogen Phosphorylase B"/>
    <property type="match status" value="2"/>
</dbReference>
<comment type="subcellular location">
    <subcellularLocation>
        <location evidence="5">Membrane</location>
        <topology evidence="5">Single-pass membrane protein</topology>
    </subcellularLocation>
</comment>
<dbReference type="RefSeq" id="XP_027205065.1">
    <property type="nucleotide sequence ID" value="XM_027349264.1"/>
</dbReference>
<dbReference type="InterPro" id="IPR050271">
    <property type="entry name" value="UDP-glycosyltransferase"/>
</dbReference>
<keyword evidence="6" id="KW-1185">Reference proteome</keyword>
<dbReference type="CDD" id="cd03784">
    <property type="entry name" value="GT1_Gtf-like"/>
    <property type="match status" value="1"/>
</dbReference>
<dbReference type="PANTHER" id="PTHR48043">
    <property type="entry name" value="EG:EG0003.4 PROTEIN-RELATED"/>
    <property type="match status" value="1"/>
</dbReference>
<evidence type="ECO:0000256" key="3">
    <source>
        <dbReference type="ARBA" id="ARBA00022679"/>
    </source>
</evidence>
<dbReference type="PROSITE" id="PS00375">
    <property type="entry name" value="UDPGT"/>
    <property type="match status" value="1"/>
</dbReference>
<organism evidence="6 7">
    <name type="scientific">Dermatophagoides pteronyssinus</name>
    <name type="common">European house dust mite</name>
    <dbReference type="NCBI Taxonomy" id="6956"/>
    <lineage>
        <taxon>Eukaryota</taxon>
        <taxon>Metazoa</taxon>
        <taxon>Ecdysozoa</taxon>
        <taxon>Arthropoda</taxon>
        <taxon>Chelicerata</taxon>
        <taxon>Arachnida</taxon>
        <taxon>Acari</taxon>
        <taxon>Acariformes</taxon>
        <taxon>Sarcoptiformes</taxon>
        <taxon>Astigmata</taxon>
        <taxon>Psoroptidia</taxon>
        <taxon>Analgoidea</taxon>
        <taxon>Pyroglyphidae</taxon>
        <taxon>Dermatophagoidinae</taxon>
        <taxon>Dermatophagoides</taxon>
    </lineage>
</organism>
<evidence type="ECO:0000256" key="1">
    <source>
        <dbReference type="ARBA" id="ARBA00009995"/>
    </source>
</evidence>
<dbReference type="OrthoDB" id="5835829at2759"/>